<dbReference type="Proteomes" id="UP001295740">
    <property type="component" value="Unassembled WGS sequence"/>
</dbReference>
<protein>
    <submittedName>
        <fullName evidence="1">Uu.00g118690.m01.CDS01</fullName>
    </submittedName>
</protein>
<name>A0AAI8VGH4_9PEZI</name>
<evidence type="ECO:0000313" key="1">
    <source>
        <dbReference type="EMBL" id="CAJ2504475.1"/>
    </source>
</evidence>
<sequence>MYSPNETTSSPRKPPASDLAQALERNAGRPFTEGEIDDLITMIDSLNELIKRFASLLTQLERVLPPANASILCQHGAGLFQAKQGLYSLKVKLNDILDGEYGFPEYNRKERVQLRSRIQDFQQYVFTADAIIFSLENTVEELHDGEGANEQLLLELAQKARSFRSTPSTDE</sequence>
<dbReference type="AlphaFoldDB" id="A0AAI8VGH4"/>
<keyword evidence="2" id="KW-1185">Reference proteome</keyword>
<comment type="caution">
    <text evidence="1">The sequence shown here is derived from an EMBL/GenBank/DDBJ whole genome shotgun (WGS) entry which is preliminary data.</text>
</comment>
<reference evidence="1" key="1">
    <citation type="submission" date="2023-10" db="EMBL/GenBank/DDBJ databases">
        <authorList>
            <person name="Hackl T."/>
        </authorList>
    </citation>
    <scope>NUCLEOTIDE SEQUENCE</scope>
</reference>
<proteinExistence type="predicted"/>
<evidence type="ECO:0000313" key="2">
    <source>
        <dbReference type="Proteomes" id="UP001295740"/>
    </source>
</evidence>
<gene>
    <name evidence="1" type="ORF">KHLLAP_LOCUS4943</name>
</gene>
<accession>A0AAI8VGH4</accession>
<dbReference type="EMBL" id="CAUWAG010000006">
    <property type="protein sequence ID" value="CAJ2504475.1"/>
    <property type="molecule type" value="Genomic_DNA"/>
</dbReference>
<organism evidence="1 2">
    <name type="scientific">Anthostomella pinea</name>
    <dbReference type="NCBI Taxonomy" id="933095"/>
    <lineage>
        <taxon>Eukaryota</taxon>
        <taxon>Fungi</taxon>
        <taxon>Dikarya</taxon>
        <taxon>Ascomycota</taxon>
        <taxon>Pezizomycotina</taxon>
        <taxon>Sordariomycetes</taxon>
        <taxon>Xylariomycetidae</taxon>
        <taxon>Xylariales</taxon>
        <taxon>Xylariaceae</taxon>
        <taxon>Anthostomella</taxon>
    </lineage>
</organism>